<reference evidence="3" key="1">
    <citation type="submission" date="2016-10" db="EMBL/GenBank/DDBJ databases">
        <authorList>
            <person name="Varghese N."/>
            <person name="Submissions S."/>
        </authorList>
    </citation>
    <scope>NUCLEOTIDE SEQUENCE [LARGE SCALE GENOMIC DNA]</scope>
    <source>
        <strain evidence="3">DSM 25055</strain>
    </source>
</reference>
<dbReference type="RefSeq" id="WP_090622115.1">
    <property type="nucleotide sequence ID" value="NZ_FOFD01000007.1"/>
</dbReference>
<gene>
    <name evidence="2" type="ORF">SAMN04489841_4517</name>
</gene>
<dbReference type="EMBL" id="FOFD01000007">
    <property type="protein sequence ID" value="SER75476.1"/>
    <property type="molecule type" value="Genomic_DNA"/>
</dbReference>
<proteinExistence type="predicted"/>
<evidence type="ECO:0000259" key="1">
    <source>
        <dbReference type="Pfam" id="PF24743"/>
    </source>
</evidence>
<dbReference type="STRING" id="1186196.SAMN04489841_4517"/>
<organism evidence="2 3">
    <name type="scientific">Natrinema salaciae</name>
    <dbReference type="NCBI Taxonomy" id="1186196"/>
    <lineage>
        <taxon>Archaea</taxon>
        <taxon>Methanobacteriati</taxon>
        <taxon>Methanobacteriota</taxon>
        <taxon>Stenosarchaea group</taxon>
        <taxon>Halobacteria</taxon>
        <taxon>Halobacteriales</taxon>
        <taxon>Natrialbaceae</taxon>
        <taxon>Natrinema</taxon>
    </lineage>
</organism>
<keyword evidence="3" id="KW-1185">Reference proteome</keyword>
<name>A0A1H9RRZ8_9EURY</name>
<feature type="domain" description="DUF7692" evidence="1">
    <location>
        <begin position="10"/>
        <end position="64"/>
    </location>
</feature>
<protein>
    <recommendedName>
        <fullName evidence="1">DUF7692 domain-containing protein</fullName>
    </recommendedName>
</protein>
<dbReference type="Pfam" id="PF24743">
    <property type="entry name" value="DUF7692"/>
    <property type="match status" value="1"/>
</dbReference>
<accession>A0A1H9RRZ8</accession>
<sequence>MSQNETPGSVRIRTDEGNEWRYDAIQKAATFYDCNRSNAVAFACSDIDQLVSAARRVLERDDLTLEQRREIAETLSTRAVTFDVETEVGVTTN</sequence>
<dbReference type="OrthoDB" id="197139at2157"/>
<evidence type="ECO:0000313" key="3">
    <source>
        <dbReference type="Proteomes" id="UP000199114"/>
    </source>
</evidence>
<evidence type="ECO:0000313" key="2">
    <source>
        <dbReference type="EMBL" id="SER75476.1"/>
    </source>
</evidence>
<dbReference type="InterPro" id="IPR056109">
    <property type="entry name" value="DUF7692"/>
</dbReference>
<dbReference type="Proteomes" id="UP000199114">
    <property type="component" value="Unassembled WGS sequence"/>
</dbReference>
<dbReference type="AlphaFoldDB" id="A0A1H9RRZ8"/>